<evidence type="ECO:0000256" key="5">
    <source>
        <dbReference type="ARBA" id="ARBA00022840"/>
    </source>
</evidence>
<evidence type="ECO:0000256" key="8">
    <source>
        <dbReference type="ARBA" id="ARBA00048741"/>
    </source>
</evidence>
<dbReference type="InterPro" id="IPR006426">
    <property type="entry name" value="Asn_synth_AEB"/>
</dbReference>
<dbReference type="NCBIfam" id="TIGR01536">
    <property type="entry name" value="asn_synth_AEB"/>
    <property type="match status" value="1"/>
</dbReference>
<dbReference type="InterPro" id="IPR014729">
    <property type="entry name" value="Rossmann-like_a/b/a_fold"/>
</dbReference>
<dbReference type="SUPFAM" id="SSF56235">
    <property type="entry name" value="N-terminal nucleophile aminohydrolases (Ntn hydrolases)"/>
    <property type="match status" value="1"/>
</dbReference>
<dbReference type="PIRSF" id="PIRSF001589">
    <property type="entry name" value="Asn_synthetase_glu-h"/>
    <property type="match status" value="1"/>
</dbReference>
<dbReference type="EC" id="6.3.5.4" evidence="3"/>
<dbReference type="PANTHER" id="PTHR43284:SF1">
    <property type="entry name" value="ASPARAGINE SYNTHETASE"/>
    <property type="match status" value="1"/>
</dbReference>
<keyword evidence="4" id="KW-0547">Nucleotide-binding</keyword>
<dbReference type="PROSITE" id="PS51278">
    <property type="entry name" value="GATASE_TYPE_2"/>
    <property type="match status" value="1"/>
</dbReference>
<evidence type="ECO:0000256" key="1">
    <source>
        <dbReference type="ARBA" id="ARBA00005187"/>
    </source>
</evidence>
<reference evidence="11" key="1">
    <citation type="journal article" date="2019" name="Int. J. Syst. Evol. Microbiol.">
        <title>The Global Catalogue of Microorganisms (GCM) 10K type strain sequencing project: providing services to taxonomists for standard genome sequencing and annotation.</title>
        <authorList>
            <consortium name="The Broad Institute Genomics Platform"/>
            <consortium name="The Broad Institute Genome Sequencing Center for Infectious Disease"/>
            <person name="Wu L."/>
            <person name="Ma J."/>
        </authorList>
    </citation>
    <scope>NUCLEOTIDE SEQUENCE [LARGE SCALE GENOMIC DNA]</scope>
    <source>
        <strain evidence="11">JCM 17738</strain>
    </source>
</reference>
<dbReference type="PANTHER" id="PTHR43284">
    <property type="entry name" value="ASPARAGINE SYNTHETASE (GLUTAMINE-HYDROLYZING)"/>
    <property type="match status" value="1"/>
</dbReference>
<keyword evidence="7" id="KW-0315">Glutamine amidotransferase</keyword>
<gene>
    <name evidence="10" type="primary">asnB_2</name>
    <name evidence="10" type="ORF">GCM10023153_33470</name>
</gene>
<dbReference type="Pfam" id="PF00733">
    <property type="entry name" value="Asn_synthase"/>
    <property type="match status" value="1"/>
</dbReference>
<keyword evidence="11" id="KW-1185">Reference proteome</keyword>
<dbReference type="InterPro" id="IPR033738">
    <property type="entry name" value="AsnB_N"/>
</dbReference>
<dbReference type="InterPro" id="IPR029055">
    <property type="entry name" value="Ntn_hydrolases_N"/>
</dbReference>
<protein>
    <recommendedName>
        <fullName evidence="3">asparagine synthase (glutamine-hydrolyzing)</fullName>
        <ecNumber evidence="3">6.3.5.4</ecNumber>
    </recommendedName>
</protein>
<evidence type="ECO:0000256" key="4">
    <source>
        <dbReference type="ARBA" id="ARBA00022741"/>
    </source>
</evidence>
<evidence type="ECO:0000256" key="7">
    <source>
        <dbReference type="ARBA" id="ARBA00022962"/>
    </source>
</evidence>
<evidence type="ECO:0000256" key="6">
    <source>
        <dbReference type="ARBA" id="ARBA00022888"/>
    </source>
</evidence>
<comment type="caution">
    <text evidence="10">The sequence shown here is derived from an EMBL/GenBank/DDBJ whole genome shotgun (WGS) entry which is preliminary data.</text>
</comment>
<proteinExistence type="inferred from homology"/>
<keyword evidence="6" id="KW-0061">Asparagine biosynthesis</keyword>
<sequence>MDNQMCGVVGLLTHGGGDLGADLDAMSAAVAHRGPDDVGRWLDPDAGVALGHRRLAIVDLSVAGHQPMTSADGRWVLVLNGEIYDHADHRHRLEGDGVAFRGHSDTEVLVELIARRGPEAAVAAVDGMFALAVWDRRDRVLVLARDRVGEKPLYYGQVGDAFAFASELGAVRRLSHTSTSPDLQALADYLRYGFVPAPHSIVPGIDKLRAGCVVRVTSPTTFSEPVPYWSLASVAAAGLADPLALDDRELVQLADTALRASVRRRLEADVPVGTFLSGGVDSSTIAALAQAVSTQPVRTFTVAVGGEGDESMTAAGVARHLGTEHTTLPLGDFDPIDLASRASSLYDEPFADPSGVPTALLCAAARQHVTVCLSGDGADELLGGYNRYRVAHGGLSRLLALPGPLRRGASRALTTPSPVGWDRLARVLPGRTSAIGTKAHKLAGVLAADDHMAAYAVLATRWDPATLMTNPPPPSATAVPGLDAALPLDRMLLADQQRTLPDDMLVKVDRASMAVALEVRVPFLDHRFVELTWRMPERAKVRDGHGKWVVRQVLGQYVPHELWDRPKVGFDPPVADWLRGPLREWSHDLLAPDRLRRQGLLRPEPIARALAEHDSGRRNHDYALWTVLMLQTWLDGATP</sequence>
<name>A0ABP8KBE0_9MICO</name>
<dbReference type="Gene3D" id="3.60.20.10">
    <property type="entry name" value="Glutamine Phosphoribosylpyrophosphate, subunit 1, domain 1"/>
    <property type="match status" value="1"/>
</dbReference>
<dbReference type="RefSeq" id="WP_211675316.1">
    <property type="nucleotide sequence ID" value="NZ_BAABFX010000050.1"/>
</dbReference>
<evidence type="ECO:0000256" key="2">
    <source>
        <dbReference type="ARBA" id="ARBA00005752"/>
    </source>
</evidence>
<organism evidence="10 11">
    <name type="scientific">Ornithinibacter aureus</name>
    <dbReference type="NCBI Taxonomy" id="622664"/>
    <lineage>
        <taxon>Bacteria</taxon>
        <taxon>Bacillati</taxon>
        <taxon>Actinomycetota</taxon>
        <taxon>Actinomycetes</taxon>
        <taxon>Micrococcales</taxon>
        <taxon>Intrasporangiaceae</taxon>
        <taxon>Ornithinibacter</taxon>
    </lineage>
</organism>
<dbReference type="InterPro" id="IPR001962">
    <property type="entry name" value="Asn_synthase"/>
</dbReference>
<dbReference type="InterPro" id="IPR051786">
    <property type="entry name" value="ASN_synthetase/amidase"/>
</dbReference>
<comment type="catalytic activity">
    <reaction evidence="8">
        <text>L-aspartate + L-glutamine + ATP + H2O = L-asparagine + L-glutamate + AMP + diphosphate + H(+)</text>
        <dbReference type="Rhea" id="RHEA:12228"/>
        <dbReference type="ChEBI" id="CHEBI:15377"/>
        <dbReference type="ChEBI" id="CHEBI:15378"/>
        <dbReference type="ChEBI" id="CHEBI:29985"/>
        <dbReference type="ChEBI" id="CHEBI:29991"/>
        <dbReference type="ChEBI" id="CHEBI:30616"/>
        <dbReference type="ChEBI" id="CHEBI:33019"/>
        <dbReference type="ChEBI" id="CHEBI:58048"/>
        <dbReference type="ChEBI" id="CHEBI:58359"/>
        <dbReference type="ChEBI" id="CHEBI:456215"/>
        <dbReference type="EC" id="6.3.5.4"/>
    </reaction>
</comment>
<dbReference type="SUPFAM" id="SSF52402">
    <property type="entry name" value="Adenine nucleotide alpha hydrolases-like"/>
    <property type="match status" value="1"/>
</dbReference>
<keyword evidence="6" id="KW-0028">Amino-acid biosynthesis</keyword>
<dbReference type="EMBL" id="BAABFX010000050">
    <property type="protein sequence ID" value="GAA4403442.1"/>
    <property type="molecule type" value="Genomic_DNA"/>
</dbReference>
<feature type="domain" description="Glutamine amidotransferase type-2" evidence="9">
    <location>
        <begin position="6"/>
        <end position="219"/>
    </location>
</feature>
<comment type="pathway">
    <text evidence="1">Amino-acid biosynthesis; L-asparagine biosynthesis; L-asparagine from L-aspartate (L-Gln route): step 1/1.</text>
</comment>
<dbReference type="CDD" id="cd01991">
    <property type="entry name" value="Asn_synthase_B_C"/>
    <property type="match status" value="1"/>
</dbReference>
<dbReference type="Pfam" id="PF13522">
    <property type="entry name" value="GATase_6"/>
    <property type="match status" value="1"/>
</dbReference>
<dbReference type="CDD" id="cd00712">
    <property type="entry name" value="AsnB"/>
    <property type="match status" value="1"/>
</dbReference>
<evidence type="ECO:0000313" key="11">
    <source>
        <dbReference type="Proteomes" id="UP001500390"/>
    </source>
</evidence>
<evidence type="ECO:0000256" key="3">
    <source>
        <dbReference type="ARBA" id="ARBA00012737"/>
    </source>
</evidence>
<evidence type="ECO:0000313" key="10">
    <source>
        <dbReference type="EMBL" id="GAA4403442.1"/>
    </source>
</evidence>
<dbReference type="Gene3D" id="3.40.50.620">
    <property type="entry name" value="HUPs"/>
    <property type="match status" value="1"/>
</dbReference>
<comment type="similarity">
    <text evidence="2">Belongs to the asparagine synthetase family.</text>
</comment>
<keyword evidence="5" id="KW-0067">ATP-binding</keyword>
<evidence type="ECO:0000259" key="9">
    <source>
        <dbReference type="PROSITE" id="PS51278"/>
    </source>
</evidence>
<accession>A0ABP8KBE0</accession>
<dbReference type="Proteomes" id="UP001500390">
    <property type="component" value="Unassembled WGS sequence"/>
</dbReference>
<dbReference type="InterPro" id="IPR017932">
    <property type="entry name" value="GATase_2_dom"/>
</dbReference>